<organism evidence="2 3">
    <name type="scientific">Nguyenibacter vanlangensis</name>
    <dbReference type="NCBI Taxonomy" id="1216886"/>
    <lineage>
        <taxon>Bacteria</taxon>
        <taxon>Pseudomonadati</taxon>
        <taxon>Pseudomonadota</taxon>
        <taxon>Alphaproteobacteria</taxon>
        <taxon>Acetobacterales</taxon>
        <taxon>Acetobacteraceae</taxon>
        <taxon>Nguyenibacter</taxon>
    </lineage>
</organism>
<evidence type="ECO:0000313" key="2">
    <source>
        <dbReference type="EMBL" id="XAE42696.1"/>
    </source>
</evidence>
<name>A0ABZ3D4K8_9PROT</name>
<dbReference type="Pfam" id="PF01584">
    <property type="entry name" value="CheW"/>
    <property type="match status" value="1"/>
</dbReference>
<dbReference type="SUPFAM" id="SSF50341">
    <property type="entry name" value="CheW-like"/>
    <property type="match status" value="1"/>
</dbReference>
<keyword evidence="3" id="KW-1185">Reference proteome</keyword>
<accession>A0ABZ3D4K8</accession>
<proteinExistence type="predicted"/>
<dbReference type="InterPro" id="IPR036061">
    <property type="entry name" value="CheW-like_dom_sf"/>
</dbReference>
<reference evidence="2 3" key="1">
    <citation type="submission" date="2024-04" db="EMBL/GenBank/DDBJ databases">
        <title>Complete genome sequence of Nguyenibacter vanlangesis HBCM-1154, a strain capable of nitrogen fixation, IAA production, and phosphorus solubilization isolated from sugarcane soil.</title>
        <authorList>
            <person name="MY HANH P."/>
        </authorList>
    </citation>
    <scope>NUCLEOTIDE SEQUENCE [LARGE SCALE GENOMIC DNA]</scope>
    <source>
        <strain evidence="2 3">HBCM 1154</strain>
    </source>
</reference>
<gene>
    <name evidence="2" type="ORF">AAC691_21025</name>
</gene>
<dbReference type="InterPro" id="IPR002545">
    <property type="entry name" value="CheW-lke_dom"/>
</dbReference>
<evidence type="ECO:0000259" key="1">
    <source>
        <dbReference type="PROSITE" id="PS50851"/>
    </source>
</evidence>
<dbReference type="EMBL" id="CP152276">
    <property type="protein sequence ID" value="XAE42696.1"/>
    <property type="molecule type" value="Genomic_DNA"/>
</dbReference>
<sequence>MLNAIFGEYTIRETATRDSITARITARIAVAVIRVGGHATGVSGAVVIFRLASTCYALPAPPVRECMPLPALFRPPGTPAPVLGHFRLGAERVVVVDLAVLLGLRAPPPDDAPPGDTDATLLYRPLLLCDSLPCAPLAPHRTDPAARVAFLVDGVQDVRPAAAPATPIPDDMAAEWLTGEIELPGGRSALLMDPARLLLERERQHLAQLATADSVRAALWGDDIWGDDV</sequence>
<dbReference type="SMART" id="SM00260">
    <property type="entry name" value="CheW"/>
    <property type="match status" value="1"/>
</dbReference>
<dbReference type="Gene3D" id="2.40.50.180">
    <property type="entry name" value="CheA-289, Domain 4"/>
    <property type="match status" value="1"/>
</dbReference>
<dbReference type="Proteomes" id="UP001449795">
    <property type="component" value="Chromosome"/>
</dbReference>
<protein>
    <submittedName>
        <fullName evidence="2">Chemotaxis protein CheW</fullName>
    </submittedName>
</protein>
<dbReference type="PROSITE" id="PS50851">
    <property type="entry name" value="CHEW"/>
    <property type="match status" value="1"/>
</dbReference>
<evidence type="ECO:0000313" key="3">
    <source>
        <dbReference type="Proteomes" id="UP001449795"/>
    </source>
</evidence>
<dbReference type="Gene3D" id="2.30.30.40">
    <property type="entry name" value="SH3 Domains"/>
    <property type="match status" value="1"/>
</dbReference>
<feature type="domain" description="CheW-like" evidence="1">
    <location>
        <begin position="43"/>
        <end position="203"/>
    </location>
</feature>
<dbReference type="RefSeq" id="WP_342628353.1">
    <property type="nucleotide sequence ID" value="NZ_CP152276.1"/>
</dbReference>